<evidence type="ECO:0000256" key="6">
    <source>
        <dbReference type="ARBA" id="ARBA00022801"/>
    </source>
</evidence>
<dbReference type="SMART" id="SM00798">
    <property type="entry name" value="AICARFT_IMPCHas"/>
    <property type="match status" value="1"/>
</dbReference>
<comment type="pathway">
    <text evidence="2 10">Purine metabolism; IMP biosynthesis via de novo pathway; 5-formamido-1-(5-phospho-D-ribosyl)imidazole-4-carboxamide from 5-amino-1-(5-phospho-D-ribosyl)imidazole-4-carboxamide (10-formyl THF route): step 1/1.</text>
</comment>
<evidence type="ECO:0000313" key="13">
    <source>
        <dbReference type="Proteomes" id="UP000292583"/>
    </source>
</evidence>
<dbReference type="GO" id="GO:0005829">
    <property type="term" value="C:cytosol"/>
    <property type="evidence" value="ECO:0007669"/>
    <property type="project" value="TreeGrafter"/>
</dbReference>
<keyword evidence="7 10" id="KW-0511">Multifunctional enzyme</keyword>
<comment type="pathway">
    <text evidence="1 10">Purine metabolism; IMP biosynthesis via de novo pathway; IMP from 5-formamido-1-(5-phospho-D-ribosyl)imidazole-4-carboxamide: step 1/1.</text>
</comment>
<evidence type="ECO:0000256" key="7">
    <source>
        <dbReference type="ARBA" id="ARBA00023268"/>
    </source>
</evidence>
<dbReference type="InterPro" id="IPR002695">
    <property type="entry name" value="PurH-like"/>
</dbReference>
<dbReference type="FunFam" id="3.40.140.20:FF:000001">
    <property type="entry name" value="Bifunctional purine biosynthesis protein PurH"/>
    <property type="match status" value="1"/>
</dbReference>
<dbReference type="FunFam" id="3.40.50.1380:FF:000001">
    <property type="entry name" value="Bifunctional purine biosynthesis protein PurH"/>
    <property type="match status" value="1"/>
</dbReference>
<sequence length="511" mass="57231">MKRALLSVSNKEGIVEFAKELKNLEFEILSTGGTFKLLKEQGIKTTEVSEFTKSPELFEGRIKTLHPKIHGGILYKRADLRHQEEVKKYDINNIDLVCVNLYPFKETTLKTDDFDEIIENIDIGGPTMIRSAAKNYKDVLIVCDVKDYKNVIESIKEKRDNEIMRRNLMIKAYEHTADYDSYIANYMNERFNGGFGESKFIVGQKVFDTKYGENPHQKGALYEFDHFFSSNFKALKGEASFNNLTDINAALNLASSFGKSPAVAIVKHANPCGFAIKENLLQSYIYALKCDSVSAYGGVVAINGTLDLALAQKISEIYIEVIIAANVDDEALSVFDNKKRIKIFTQENPFLICSFDKYDFKHINGGFVYQNSDAVDINEFKNAKCVSSRKANENELKDLEIAMKIAALTKSNNVVYVKNGAMVAIGMGMTSRIDASKAAIAKAKEMELDLKGCVLASEAFFPFRDSIDEASKIGVKAIIEPGGSIRDDEVIKAANEYEMALYFTGVRHFLH</sequence>
<dbReference type="NCBIfam" id="NF002049">
    <property type="entry name" value="PRK00881.1"/>
    <property type="match status" value="1"/>
</dbReference>
<comment type="similarity">
    <text evidence="3 10">Belongs to the PurH family.</text>
</comment>
<dbReference type="Proteomes" id="UP000292583">
    <property type="component" value="Unassembled WGS sequence"/>
</dbReference>
<dbReference type="SUPFAM" id="SSF53927">
    <property type="entry name" value="Cytidine deaminase-like"/>
    <property type="match status" value="1"/>
</dbReference>
<dbReference type="Pfam" id="PF02142">
    <property type="entry name" value="MGS"/>
    <property type="match status" value="1"/>
</dbReference>
<name>A0A4Q9JW23_9BACT</name>
<dbReference type="GO" id="GO:0004643">
    <property type="term" value="F:phosphoribosylaminoimidazolecarboxamide formyltransferase activity"/>
    <property type="evidence" value="ECO:0007669"/>
    <property type="project" value="UniProtKB-UniRule"/>
</dbReference>
<protein>
    <recommendedName>
        <fullName evidence="10">Bifunctional purine biosynthesis protein PurH</fullName>
    </recommendedName>
    <domain>
        <recommendedName>
            <fullName evidence="10">Phosphoribosylaminoimidazolecarboxamide formyltransferase</fullName>
            <ecNumber evidence="10">2.1.2.3</ecNumber>
        </recommendedName>
        <alternativeName>
            <fullName evidence="10">AICAR transformylase</fullName>
        </alternativeName>
    </domain>
    <domain>
        <recommendedName>
            <fullName evidence="10">IMP cyclohydrolase</fullName>
            <ecNumber evidence="10">3.5.4.10</ecNumber>
        </recommendedName>
        <alternativeName>
            <fullName evidence="10">ATIC</fullName>
        </alternativeName>
        <alternativeName>
            <fullName evidence="10">IMP synthase</fullName>
        </alternativeName>
        <alternativeName>
            <fullName evidence="10">Inosinicase</fullName>
        </alternativeName>
    </domain>
</protein>
<dbReference type="OrthoDB" id="9802065at2"/>
<dbReference type="EC" id="3.5.4.10" evidence="10"/>
<dbReference type="EMBL" id="QPGR01000001">
    <property type="protein sequence ID" value="TBR82418.1"/>
    <property type="molecule type" value="Genomic_DNA"/>
</dbReference>
<evidence type="ECO:0000259" key="11">
    <source>
        <dbReference type="PROSITE" id="PS51855"/>
    </source>
</evidence>
<keyword evidence="6 10" id="KW-0378">Hydrolase</keyword>
<dbReference type="PANTHER" id="PTHR11692:SF0">
    <property type="entry name" value="BIFUNCTIONAL PURINE BIOSYNTHESIS PROTEIN ATIC"/>
    <property type="match status" value="1"/>
</dbReference>
<evidence type="ECO:0000256" key="2">
    <source>
        <dbReference type="ARBA" id="ARBA00004954"/>
    </source>
</evidence>
<evidence type="ECO:0000256" key="5">
    <source>
        <dbReference type="ARBA" id="ARBA00022755"/>
    </source>
</evidence>
<dbReference type="EC" id="2.1.2.3" evidence="10"/>
<evidence type="ECO:0000256" key="4">
    <source>
        <dbReference type="ARBA" id="ARBA00022679"/>
    </source>
</evidence>
<comment type="domain">
    <text evidence="10">The IMP cyclohydrolase activity resides in the N-terminal region.</text>
</comment>
<dbReference type="InterPro" id="IPR016193">
    <property type="entry name" value="Cytidine_deaminase-like"/>
</dbReference>
<dbReference type="Pfam" id="PF01808">
    <property type="entry name" value="AICARFT_IMPCHas"/>
    <property type="match status" value="1"/>
</dbReference>
<dbReference type="SUPFAM" id="SSF52335">
    <property type="entry name" value="Methylglyoxal synthase-like"/>
    <property type="match status" value="1"/>
</dbReference>
<organism evidence="12 13">
    <name type="scientific">Campylobacter novaezeelandiae</name>
    <dbReference type="NCBI Taxonomy" id="2267891"/>
    <lineage>
        <taxon>Bacteria</taxon>
        <taxon>Pseudomonadati</taxon>
        <taxon>Campylobacterota</taxon>
        <taxon>Epsilonproteobacteria</taxon>
        <taxon>Campylobacterales</taxon>
        <taxon>Campylobacteraceae</taxon>
        <taxon>Campylobacter</taxon>
    </lineage>
</organism>
<dbReference type="GO" id="GO:0006189">
    <property type="term" value="P:'de novo' IMP biosynthetic process"/>
    <property type="evidence" value="ECO:0007669"/>
    <property type="project" value="UniProtKB-UniRule"/>
</dbReference>
<feature type="domain" description="MGS-like" evidence="11">
    <location>
        <begin position="1"/>
        <end position="143"/>
    </location>
</feature>
<accession>A0A4Q9JW23</accession>
<dbReference type="AlphaFoldDB" id="A0A4Q9JW23"/>
<dbReference type="InterPro" id="IPR024051">
    <property type="entry name" value="AICAR_Tfase_dup_dom_sf"/>
</dbReference>
<dbReference type="PROSITE" id="PS51855">
    <property type="entry name" value="MGS"/>
    <property type="match status" value="1"/>
</dbReference>
<reference evidence="12 13" key="1">
    <citation type="submission" date="2018-07" db="EMBL/GenBank/DDBJ databases">
        <title>Campylobacter zealandensis sp. nov., isolated from birds and water in New Zealand.</title>
        <authorList>
            <person name="Wilkinson D.A."/>
            <person name="Biggs P.J."/>
            <person name="French N.P."/>
            <person name="Midwinter A.C."/>
        </authorList>
    </citation>
    <scope>NUCLEOTIDE SEQUENCE [LARGE SCALE GENOMIC DNA]</scope>
    <source>
        <strain evidence="12 13">B423b</strain>
    </source>
</reference>
<dbReference type="GO" id="GO:0003937">
    <property type="term" value="F:IMP cyclohydrolase activity"/>
    <property type="evidence" value="ECO:0007669"/>
    <property type="project" value="UniProtKB-UniRule"/>
</dbReference>
<comment type="caution">
    <text evidence="12">The sequence shown here is derived from an EMBL/GenBank/DDBJ whole genome shotgun (WGS) entry which is preliminary data.</text>
</comment>
<keyword evidence="5 10" id="KW-0658">Purine biosynthesis</keyword>
<proteinExistence type="inferred from homology"/>
<comment type="catalytic activity">
    <reaction evidence="8 10">
        <text>(6R)-10-formyltetrahydrofolate + 5-amino-1-(5-phospho-beta-D-ribosyl)imidazole-4-carboxamide = 5-formamido-1-(5-phospho-D-ribosyl)imidazole-4-carboxamide + (6S)-5,6,7,8-tetrahydrofolate</text>
        <dbReference type="Rhea" id="RHEA:22192"/>
        <dbReference type="ChEBI" id="CHEBI:57453"/>
        <dbReference type="ChEBI" id="CHEBI:58467"/>
        <dbReference type="ChEBI" id="CHEBI:58475"/>
        <dbReference type="ChEBI" id="CHEBI:195366"/>
        <dbReference type="EC" id="2.1.2.3"/>
    </reaction>
</comment>
<dbReference type="InterPro" id="IPR036914">
    <property type="entry name" value="MGS-like_dom_sf"/>
</dbReference>
<keyword evidence="4 10" id="KW-0808">Transferase</keyword>
<evidence type="ECO:0000256" key="3">
    <source>
        <dbReference type="ARBA" id="ARBA00007667"/>
    </source>
</evidence>
<evidence type="ECO:0000256" key="10">
    <source>
        <dbReference type="HAMAP-Rule" id="MF_00139"/>
    </source>
</evidence>
<dbReference type="InterPro" id="IPR011607">
    <property type="entry name" value="MGS-like_dom"/>
</dbReference>
<dbReference type="HAMAP" id="MF_00139">
    <property type="entry name" value="PurH"/>
    <property type="match status" value="1"/>
</dbReference>
<dbReference type="CDD" id="cd01421">
    <property type="entry name" value="IMPCH"/>
    <property type="match status" value="1"/>
</dbReference>
<evidence type="ECO:0000313" key="12">
    <source>
        <dbReference type="EMBL" id="TBR82418.1"/>
    </source>
</evidence>
<evidence type="ECO:0000256" key="1">
    <source>
        <dbReference type="ARBA" id="ARBA00004844"/>
    </source>
</evidence>
<comment type="catalytic activity">
    <reaction evidence="9 10">
        <text>IMP + H2O = 5-formamido-1-(5-phospho-D-ribosyl)imidazole-4-carboxamide</text>
        <dbReference type="Rhea" id="RHEA:18445"/>
        <dbReference type="ChEBI" id="CHEBI:15377"/>
        <dbReference type="ChEBI" id="CHEBI:58053"/>
        <dbReference type="ChEBI" id="CHEBI:58467"/>
        <dbReference type="EC" id="3.5.4.10"/>
    </reaction>
</comment>
<dbReference type="Gene3D" id="3.40.140.20">
    <property type="match status" value="2"/>
</dbReference>
<keyword evidence="13" id="KW-1185">Reference proteome</keyword>
<dbReference type="SMART" id="SM00851">
    <property type="entry name" value="MGS"/>
    <property type="match status" value="1"/>
</dbReference>
<gene>
    <name evidence="10" type="primary">purH</name>
    <name evidence="12" type="ORF">DU473_00835</name>
</gene>
<dbReference type="UniPathway" id="UPA00074">
    <property type="reaction ID" value="UER00133"/>
</dbReference>
<dbReference type="PANTHER" id="PTHR11692">
    <property type="entry name" value="BIFUNCTIONAL PURINE BIOSYNTHESIS PROTEIN PURH"/>
    <property type="match status" value="1"/>
</dbReference>
<dbReference type="Gene3D" id="3.40.50.1380">
    <property type="entry name" value="Methylglyoxal synthase-like domain"/>
    <property type="match status" value="1"/>
</dbReference>
<dbReference type="NCBIfam" id="TIGR00355">
    <property type="entry name" value="purH"/>
    <property type="match status" value="1"/>
</dbReference>
<dbReference type="PIRSF" id="PIRSF000414">
    <property type="entry name" value="AICARFT_IMPCHas"/>
    <property type="match status" value="1"/>
</dbReference>
<evidence type="ECO:0000256" key="9">
    <source>
        <dbReference type="ARBA" id="ARBA00050687"/>
    </source>
</evidence>
<dbReference type="RefSeq" id="WP_131186371.1">
    <property type="nucleotide sequence ID" value="NZ_QPGR01000001.1"/>
</dbReference>
<evidence type="ECO:0000256" key="8">
    <source>
        <dbReference type="ARBA" id="ARBA00050488"/>
    </source>
</evidence>